<organism evidence="1 2">
    <name type="scientific">Daphnia magna</name>
    <dbReference type="NCBI Taxonomy" id="35525"/>
    <lineage>
        <taxon>Eukaryota</taxon>
        <taxon>Metazoa</taxon>
        <taxon>Ecdysozoa</taxon>
        <taxon>Arthropoda</taxon>
        <taxon>Crustacea</taxon>
        <taxon>Branchiopoda</taxon>
        <taxon>Diplostraca</taxon>
        <taxon>Cladocera</taxon>
        <taxon>Anomopoda</taxon>
        <taxon>Daphniidae</taxon>
        <taxon>Daphnia</taxon>
    </lineage>
</organism>
<accession>A0A165AB81</accession>
<sequence length="110" mass="12959">MKNDKNYGKDVHSSKLSTNKSRLMRLLFLAHQLERDFNADLLIYGYFLNEDVGSCGCWSFGETTRKLIDKADTKNYKKYWEKVCSQIEAIIDRRMRHVKQKYATLQLSSI</sequence>
<gene>
    <name evidence="1" type="ORF">APZ42_016647</name>
</gene>
<evidence type="ECO:0000313" key="2">
    <source>
        <dbReference type="Proteomes" id="UP000076858"/>
    </source>
</evidence>
<evidence type="ECO:0000313" key="1">
    <source>
        <dbReference type="EMBL" id="KZS17402.1"/>
    </source>
</evidence>
<comment type="caution">
    <text evidence="1">The sequence shown here is derived from an EMBL/GenBank/DDBJ whole genome shotgun (WGS) entry which is preliminary data.</text>
</comment>
<proteinExistence type="predicted"/>
<dbReference type="AlphaFoldDB" id="A0A165AB81"/>
<name>A0A165AB81_9CRUS</name>
<reference evidence="1 2" key="1">
    <citation type="submission" date="2016-03" db="EMBL/GenBank/DDBJ databases">
        <title>EvidentialGene: Evidence-directed Construction of Genes on Genomes.</title>
        <authorList>
            <person name="Gilbert D.G."/>
            <person name="Choi J.-H."/>
            <person name="Mockaitis K."/>
            <person name="Colbourne J."/>
            <person name="Pfrender M."/>
        </authorList>
    </citation>
    <scope>NUCLEOTIDE SEQUENCE [LARGE SCALE GENOMIC DNA]</scope>
    <source>
        <strain evidence="1 2">Xinb3</strain>
        <tissue evidence="1">Complete organism</tissue>
    </source>
</reference>
<dbReference type="OrthoDB" id="6384659at2759"/>
<dbReference type="EMBL" id="LRGB01000640">
    <property type="protein sequence ID" value="KZS17402.1"/>
    <property type="molecule type" value="Genomic_DNA"/>
</dbReference>
<protein>
    <submittedName>
        <fullName evidence="1">Uncharacterized protein</fullName>
    </submittedName>
</protein>
<keyword evidence="2" id="KW-1185">Reference proteome</keyword>
<dbReference type="Proteomes" id="UP000076858">
    <property type="component" value="Unassembled WGS sequence"/>
</dbReference>